<proteinExistence type="predicted"/>
<evidence type="ECO:0000256" key="1">
    <source>
        <dbReference type="SAM" id="MobiDB-lite"/>
    </source>
</evidence>
<dbReference type="InterPro" id="IPR052920">
    <property type="entry name" value="DNA-binding_regulatory"/>
</dbReference>
<evidence type="ECO:0000259" key="2">
    <source>
        <dbReference type="Pfam" id="PF12146"/>
    </source>
</evidence>
<dbReference type="Gene3D" id="2.30.30.380">
    <property type="entry name" value="Zn-finger domain of Sec23/24"/>
    <property type="match status" value="1"/>
</dbReference>
<reference evidence="3" key="1">
    <citation type="submission" date="2021-01" db="EMBL/GenBank/DDBJ databases">
        <authorList>
            <person name="Corre E."/>
            <person name="Pelletier E."/>
            <person name="Niang G."/>
            <person name="Scheremetjew M."/>
            <person name="Finn R."/>
            <person name="Kale V."/>
            <person name="Holt S."/>
            <person name="Cochrane G."/>
            <person name="Meng A."/>
            <person name="Brown T."/>
            <person name="Cohen L."/>
        </authorList>
    </citation>
    <scope>NUCLEOTIDE SEQUENCE</scope>
    <source>
        <strain evidence="3">CCMP1661</strain>
    </source>
</reference>
<protein>
    <recommendedName>
        <fullName evidence="2">Serine aminopeptidase S33 domain-containing protein</fullName>
    </recommendedName>
</protein>
<accession>A0A7S2Y0T7</accession>
<feature type="domain" description="Serine aminopeptidase S33" evidence="2">
    <location>
        <begin position="4"/>
        <end position="103"/>
    </location>
</feature>
<dbReference type="SUPFAM" id="SSF53474">
    <property type="entry name" value="alpha/beta-Hydrolases"/>
    <property type="match status" value="1"/>
</dbReference>
<evidence type="ECO:0000313" key="3">
    <source>
        <dbReference type="EMBL" id="CAD9862818.1"/>
    </source>
</evidence>
<feature type="compositionally biased region" description="Polar residues" evidence="1">
    <location>
        <begin position="451"/>
        <end position="465"/>
    </location>
</feature>
<sequence>MTMLSFDCTGSGRSDGDYVSLGFWEREDLKAVIDCLRATGRVSAVALWGRSMGAATSLLHGDRDPSIAAMILDSSFADLHQLATELASRGKEVGAPTPPMWAVRLVLRMVRSSIKKVARFDINKLKPIAHVDKCFIPALYVAGKSDNFIPPSHSQQLFDRHAGDKNIVLVDGDHQSARPKFLHDSVGIFLQNYLQVPTEWALNCDPELLGCPPWMDRNDPYAGMGEMSIIRAMQMAANADNLSWTCPMCTLVNVMRQNADPEEACCQGCGIPRMAIPQVTGDTGFDADFFTNGSEDGSGMPLSEDEIQRQVDEMAGLFREDNPAYPPGYREGNGLDPPNETSNVQMVGMSAAMFQSPGPPRDRIATEEEVHVSMGSLDSEGLEQSKPGTRESSNANGQYQGNGGSKMGQEFCEGCSSPHRLCICTGANGSLGRVPVAATNGVVASGPRAQQVETPSHSHPQSIKS</sequence>
<dbReference type="InterPro" id="IPR022742">
    <property type="entry name" value="Hydrolase_4"/>
</dbReference>
<dbReference type="Pfam" id="PF12146">
    <property type="entry name" value="Hydrolase_4"/>
    <property type="match status" value="1"/>
</dbReference>
<dbReference type="AlphaFoldDB" id="A0A7S2Y0T7"/>
<name>A0A7S2Y0T7_9STRA</name>
<dbReference type="PANTHER" id="PTHR43358:SF4">
    <property type="entry name" value="ALPHA_BETA HYDROLASE FOLD-1 DOMAIN-CONTAINING PROTEIN"/>
    <property type="match status" value="1"/>
</dbReference>
<dbReference type="Gene3D" id="3.40.50.1820">
    <property type="entry name" value="alpha/beta hydrolase"/>
    <property type="match status" value="1"/>
</dbReference>
<dbReference type="PANTHER" id="PTHR43358">
    <property type="entry name" value="ALPHA/BETA-HYDROLASE"/>
    <property type="match status" value="1"/>
</dbReference>
<dbReference type="InterPro" id="IPR029058">
    <property type="entry name" value="AB_hydrolase_fold"/>
</dbReference>
<organism evidence="3">
    <name type="scientific">Fibrocapsa japonica</name>
    <dbReference type="NCBI Taxonomy" id="94617"/>
    <lineage>
        <taxon>Eukaryota</taxon>
        <taxon>Sar</taxon>
        <taxon>Stramenopiles</taxon>
        <taxon>Ochrophyta</taxon>
        <taxon>Raphidophyceae</taxon>
        <taxon>Chattonellales</taxon>
        <taxon>Chattonellaceae</taxon>
        <taxon>Fibrocapsa</taxon>
    </lineage>
</organism>
<feature type="region of interest" description="Disordered" evidence="1">
    <location>
        <begin position="445"/>
        <end position="465"/>
    </location>
</feature>
<feature type="compositionally biased region" description="Polar residues" evidence="1">
    <location>
        <begin position="386"/>
        <end position="399"/>
    </location>
</feature>
<gene>
    <name evidence="3" type="ORF">FJAP1339_LOCUS5350</name>
</gene>
<dbReference type="EMBL" id="HBHR01011093">
    <property type="protein sequence ID" value="CAD9862818.1"/>
    <property type="molecule type" value="Transcribed_RNA"/>
</dbReference>
<feature type="region of interest" description="Disordered" evidence="1">
    <location>
        <begin position="371"/>
        <end position="408"/>
    </location>
</feature>